<name>A0A1Q2YJP7_9ASCO</name>
<proteinExistence type="predicted"/>
<dbReference type="AlphaFoldDB" id="A0A1Q2YJP7"/>
<accession>A0A1Q2YJP7</accession>
<evidence type="ECO:0000313" key="2">
    <source>
        <dbReference type="EMBL" id="GAV29778.1"/>
    </source>
</evidence>
<evidence type="ECO:0000313" key="3">
    <source>
        <dbReference type="Proteomes" id="UP000186136"/>
    </source>
</evidence>
<evidence type="ECO:0000256" key="1">
    <source>
        <dbReference type="SAM" id="MobiDB-lite"/>
    </source>
</evidence>
<keyword evidence="3" id="KW-1185">Reference proteome</keyword>
<reference evidence="2 3" key="1">
    <citation type="submission" date="2016-08" db="EMBL/GenBank/DDBJ databases">
        <title>Whole genome shotgun sequence of Pichia membranifaciens KS47-1.</title>
        <authorList>
            <person name="Konishi M."/>
            <person name="Ishida M."/>
            <person name="Arakawa T."/>
            <person name="Kato Y."/>
            <person name="Horiuchi J."/>
        </authorList>
    </citation>
    <scope>NUCLEOTIDE SEQUENCE [LARGE SCALE GENOMIC DNA]</scope>
    <source>
        <strain evidence="2 3">KS47-1</strain>
    </source>
</reference>
<organism evidence="2 3">
    <name type="scientific">Pichia membranifaciens</name>
    <dbReference type="NCBI Taxonomy" id="4926"/>
    <lineage>
        <taxon>Eukaryota</taxon>
        <taxon>Fungi</taxon>
        <taxon>Dikarya</taxon>
        <taxon>Ascomycota</taxon>
        <taxon>Saccharomycotina</taxon>
        <taxon>Pichiomycetes</taxon>
        <taxon>Pichiales</taxon>
        <taxon>Pichiaceae</taxon>
        <taxon>Pichia</taxon>
    </lineage>
</organism>
<feature type="region of interest" description="Disordered" evidence="1">
    <location>
        <begin position="52"/>
        <end position="74"/>
    </location>
</feature>
<dbReference type="Proteomes" id="UP000186136">
    <property type="component" value="Unassembled WGS sequence"/>
</dbReference>
<protein>
    <submittedName>
        <fullName evidence="2">Uncharacterized protein</fullName>
    </submittedName>
</protein>
<comment type="caution">
    <text evidence="2">The sequence shown here is derived from an EMBL/GenBank/DDBJ whole genome shotgun (WGS) entry which is preliminary data.</text>
</comment>
<gene>
    <name evidence="2" type="ORF">PMKS-003281</name>
</gene>
<dbReference type="EMBL" id="BDGI01000138">
    <property type="protein sequence ID" value="GAV29778.1"/>
    <property type="molecule type" value="Genomic_DNA"/>
</dbReference>
<sequence length="74" mass="8020">MARKCAMRGVGVRFIRPMGRQLYLLSAVQISALEADLLLHVPNKHACYEGVPKKEEAAGDEEPADKDAGLAAEL</sequence>